<dbReference type="RefSeq" id="WP_377185152.1">
    <property type="nucleotide sequence ID" value="NZ_JBHUPD010000002.1"/>
</dbReference>
<gene>
    <name evidence="1" type="ORF">ACFS5N_10680</name>
</gene>
<sequence>MNYSSPDSELEAELQEIYLQASHWLNDISFLETETQFFRNVIDRYPSAPGADMRSDEFKAKIEAQYQRLESLKAKIPNFLSFVEPFIGDLKKPMDMDFLNRYNTLHLELISLFNSYRLTKSELFQYTESLMAPKNPA</sequence>
<name>A0ABW5YCM9_9SPHI</name>
<evidence type="ECO:0000313" key="1">
    <source>
        <dbReference type="EMBL" id="MFD2872934.1"/>
    </source>
</evidence>
<organism evidence="1 2">
    <name type="scientific">Mucilaginibacter ximonensis</name>
    <dbReference type="NCBI Taxonomy" id="538021"/>
    <lineage>
        <taxon>Bacteria</taxon>
        <taxon>Pseudomonadati</taxon>
        <taxon>Bacteroidota</taxon>
        <taxon>Sphingobacteriia</taxon>
        <taxon>Sphingobacteriales</taxon>
        <taxon>Sphingobacteriaceae</taxon>
        <taxon>Mucilaginibacter</taxon>
    </lineage>
</organism>
<accession>A0ABW5YCM9</accession>
<reference evidence="2" key="1">
    <citation type="journal article" date="2019" name="Int. J. Syst. Evol. Microbiol.">
        <title>The Global Catalogue of Microorganisms (GCM) 10K type strain sequencing project: providing services to taxonomists for standard genome sequencing and annotation.</title>
        <authorList>
            <consortium name="The Broad Institute Genomics Platform"/>
            <consortium name="The Broad Institute Genome Sequencing Center for Infectious Disease"/>
            <person name="Wu L."/>
            <person name="Ma J."/>
        </authorList>
    </citation>
    <scope>NUCLEOTIDE SEQUENCE [LARGE SCALE GENOMIC DNA]</scope>
    <source>
        <strain evidence="2">KCTC 22437</strain>
    </source>
</reference>
<dbReference type="Proteomes" id="UP001597557">
    <property type="component" value="Unassembled WGS sequence"/>
</dbReference>
<dbReference type="EMBL" id="JBHUPD010000002">
    <property type="protein sequence ID" value="MFD2872934.1"/>
    <property type="molecule type" value="Genomic_DNA"/>
</dbReference>
<proteinExistence type="predicted"/>
<keyword evidence="2" id="KW-1185">Reference proteome</keyword>
<protein>
    <submittedName>
        <fullName evidence="1">Uncharacterized protein</fullName>
    </submittedName>
</protein>
<comment type="caution">
    <text evidence="1">The sequence shown here is derived from an EMBL/GenBank/DDBJ whole genome shotgun (WGS) entry which is preliminary data.</text>
</comment>
<evidence type="ECO:0000313" key="2">
    <source>
        <dbReference type="Proteomes" id="UP001597557"/>
    </source>
</evidence>